<keyword evidence="2" id="KW-1185">Reference proteome</keyword>
<name>A0ACC2V1T4_9TREE</name>
<comment type="caution">
    <text evidence="1">The sequence shown here is derived from an EMBL/GenBank/DDBJ whole genome shotgun (WGS) entry which is preliminary data.</text>
</comment>
<reference evidence="1" key="1">
    <citation type="submission" date="2023-04" db="EMBL/GenBank/DDBJ databases">
        <title>Draft Genome sequencing of Naganishia species isolated from polar environments using Oxford Nanopore Technology.</title>
        <authorList>
            <person name="Leo P."/>
            <person name="Venkateswaran K."/>
        </authorList>
    </citation>
    <scope>NUCLEOTIDE SEQUENCE</scope>
    <source>
        <strain evidence="1">MNA-CCFEE 5262</strain>
    </source>
</reference>
<accession>A0ACC2V1T4</accession>
<gene>
    <name evidence="1" type="ORF">QFC20_007244</name>
</gene>
<evidence type="ECO:0000313" key="2">
    <source>
        <dbReference type="Proteomes" id="UP001230649"/>
    </source>
</evidence>
<protein>
    <submittedName>
        <fullName evidence="1">Uncharacterized protein</fullName>
    </submittedName>
</protein>
<organism evidence="1 2">
    <name type="scientific">Naganishia adeliensis</name>
    <dbReference type="NCBI Taxonomy" id="92952"/>
    <lineage>
        <taxon>Eukaryota</taxon>
        <taxon>Fungi</taxon>
        <taxon>Dikarya</taxon>
        <taxon>Basidiomycota</taxon>
        <taxon>Agaricomycotina</taxon>
        <taxon>Tremellomycetes</taxon>
        <taxon>Filobasidiales</taxon>
        <taxon>Filobasidiaceae</taxon>
        <taxon>Naganishia</taxon>
    </lineage>
</organism>
<sequence>MDNELQNIPVAAPIYDDPNYRNLAFARNLSGAMLRNHGQDTTVSLHHSSWDYTLSDQSSLQIGPRCPLDVIATVAEFVAGDDDLDTVSRLNRACRNVHAGTLPVLYETVRFDDARAVELSVGFIKPRAWLYTRFLLVTDVTLPLIQQVLRYHTQHLPSPTTDLKHLFPRLALVVTKQLCKGDQPHIDSRGYSVHLTLYRTLSLSTLMNACKPFGWSTSSLGVRFFGTYDPDRPPNKAKNSRRRDPDGFLDIVGLTVKPGARIDGEGEFDGNERWLTASVGASFKLEFEDEVSVSEVEETLGRVLDHLELYIKSVDKGKRLGLKCSATAFERFLELFHSGQPFFLYLDVDLTTPCNVDIMQRYALALADTYSLHWQHRPVSSYCGFCKINAPSDRALQQWMEENWDFPITEEGCSSAACAELHFGQGSAARPDLGFFAIVRVELTHKGRSEYGDTVWAEHFPVAHVPAVHPTAEELRNAPSFIRQQFEQRVLEQGGFEA</sequence>
<dbReference type="EMBL" id="JASBWS010000163">
    <property type="protein sequence ID" value="KAJ9092976.1"/>
    <property type="molecule type" value="Genomic_DNA"/>
</dbReference>
<dbReference type="Proteomes" id="UP001230649">
    <property type="component" value="Unassembled WGS sequence"/>
</dbReference>
<proteinExistence type="predicted"/>
<evidence type="ECO:0000313" key="1">
    <source>
        <dbReference type="EMBL" id="KAJ9092976.1"/>
    </source>
</evidence>